<proteinExistence type="predicted"/>
<keyword evidence="11" id="KW-1185">Reference proteome</keyword>
<reference evidence="10 11" key="1">
    <citation type="submission" date="2018-11" db="EMBL/GenBank/DDBJ databases">
        <authorList>
            <person name="Li F."/>
        </authorList>
    </citation>
    <scope>NUCLEOTIDE SEQUENCE [LARGE SCALE GENOMIC DNA]</scope>
    <source>
        <strain evidence="10 11">Gsoil 818</strain>
    </source>
</reference>
<feature type="domain" description="DUF2510" evidence="9">
    <location>
        <begin position="6"/>
        <end position="41"/>
    </location>
</feature>
<dbReference type="OrthoDB" id="5244233at2"/>
<accession>A0A3N0GP13</accession>
<feature type="compositionally biased region" description="Pro residues" evidence="6">
    <location>
        <begin position="35"/>
        <end position="50"/>
    </location>
</feature>
<dbReference type="Proteomes" id="UP000279994">
    <property type="component" value="Unassembled WGS sequence"/>
</dbReference>
<evidence type="ECO:0000256" key="7">
    <source>
        <dbReference type="SAM" id="Phobius"/>
    </source>
</evidence>
<feature type="transmembrane region" description="Helical" evidence="7">
    <location>
        <begin position="96"/>
        <end position="115"/>
    </location>
</feature>
<feature type="transmembrane region" description="Helical" evidence="7">
    <location>
        <begin position="153"/>
        <end position="173"/>
    </location>
</feature>
<evidence type="ECO:0000256" key="6">
    <source>
        <dbReference type="SAM" id="MobiDB-lite"/>
    </source>
</evidence>
<dbReference type="InterPro" id="IPR051791">
    <property type="entry name" value="Pra-immunoreactive"/>
</dbReference>
<gene>
    <name evidence="10" type="ORF">EFL26_14930</name>
</gene>
<comment type="caution">
    <text evidence="10">The sequence shown here is derived from an EMBL/GenBank/DDBJ whole genome shotgun (WGS) entry which is preliminary data.</text>
</comment>
<evidence type="ECO:0000256" key="2">
    <source>
        <dbReference type="ARBA" id="ARBA00022475"/>
    </source>
</evidence>
<dbReference type="EMBL" id="RJSF01000040">
    <property type="protein sequence ID" value="RNM14213.1"/>
    <property type="molecule type" value="Genomic_DNA"/>
</dbReference>
<feature type="region of interest" description="Disordered" evidence="6">
    <location>
        <begin position="246"/>
        <end position="266"/>
    </location>
</feature>
<dbReference type="Pfam" id="PF10708">
    <property type="entry name" value="DUF2510"/>
    <property type="match status" value="1"/>
</dbReference>
<evidence type="ECO:0000313" key="11">
    <source>
        <dbReference type="Proteomes" id="UP000279994"/>
    </source>
</evidence>
<evidence type="ECO:0000256" key="5">
    <source>
        <dbReference type="ARBA" id="ARBA00023136"/>
    </source>
</evidence>
<dbReference type="InterPro" id="IPR018929">
    <property type="entry name" value="DUF2510"/>
</dbReference>
<evidence type="ECO:0000313" key="10">
    <source>
        <dbReference type="EMBL" id="RNM14213.1"/>
    </source>
</evidence>
<dbReference type="PANTHER" id="PTHR36115">
    <property type="entry name" value="PROLINE-RICH ANTIGEN HOMOLOG-RELATED"/>
    <property type="match status" value="1"/>
</dbReference>
<dbReference type="InterPro" id="IPR010432">
    <property type="entry name" value="RDD"/>
</dbReference>
<evidence type="ECO:0000259" key="9">
    <source>
        <dbReference type="Pfam" id="PF10708"/>
    </source>
</evidence>
<dbReference type="RefSeq" id="WP_123223621.1">
    <property type="nucleotide sequence ID" value="NZ_RJSF01000040.1"/>
</dbReference>
<dbReference type="AlphaFoldDB" id="A0A3N0GP13"/>
<evidence type="ECO:0000259" key="8">
    <source>
        <dbReference type="Pfam" id="PF06271"/>
    </source>
</evidence>
<keyword evidence="3 7" id="KW-0812">Transmembrane</keyword>
<keyword evidence="5 7" id="KW-0472">Membrane</keyword>
<feature type="domain" description="RDD" evidence="8">
    <location>
        <begin position="85"/>
        <end position="238"/>
    </location>
</feature>
<evidence type="ECO:0000256" key="4">
    <source>
        <dbReference type="ARBA" id="ARBA00022989"/>
    </source>
</evidence>
<comment type="subcellular location">
    <subcellularLocation>
        <location evidence="1">Cell membrane</location>
        <topology evidence="1">Multi-pass membrane protein</topology>
    </subcellularLocation>
</comment>
<dbReference type="Pfam" id="PF06271">
    <property type="entry name" value="RDD"/>
    <property type="match status" value="1"/>
</dbReference>
<keyword evidence="2" id="KW-1003">Cell membrane</keyword>
<feature type="transmembrane region" description="Helical" evidence="7">
    <location>
        <begin position="194"/>
        <end position="219"/>
    </location>
</feature>
<keyword evidence="4 7" id="KW-1133">Transmembrane helix</keyword>
<protein>
    <submittedName>
        <fullName evidence="10">RDD family protein</fullName>
    </submittedName>
</protein>
<feature type="region of interest" description="Disordered" evidence="6">
    <location>
        <begin position="24"/>
        <end position="50"/>
    </location>
</feature>
<sequence>MTQIPAGWYPDPAQTHPARQRYWDGTGWTEHTHDPAPPAPAVPPAVPPAPSPAAAPPPYPSYAAYAPAPPLYIAPLATTPDGVPLAGWWWRVLARVLDGFIMVPLYALAVVPVIASQWDSLRQWADDVNYAADHGLPAPPTPDVFNVTSGPGIALWLSVLGIAVLYEIVFLLWKQATPGKLLVGLRVRRRESPDLPAGAIFARVGIVLLGQLCGVFTLLDDLWPLWDDKKQALHDKVARTNVVRFRQAQPPGGGPGPSGVGPADSQAAIEAAVPPRW</sequence>
<evidence type="ECO:0000256" key="3">
    <source>
        <dbReference type="ARBA" id="ARBA00022692"/>
    </source>
</evidence>
<dbReference type="GO" id="GO:0005886">
    <property type="term" value="C:plasma membrane"/>
    <property type="evidence" value="ECO:0007669"/>
    <property type="project" value="UniProtKB-SubCell"/>
</dbReference>
<organism evidence="10 11">
    <name type="scientific">Nocardioides pocheonensis</name>
    <dbReference type="NCBI Taxonomy" id="661485"/>
    <lineage>
        <taxon>Bacteria</taxon>
        <taxon>Bacillati</taxon>
        <taxon>Actinomycetota</taxon>
        <taxon>Actinomycetes</taxon>
        <taxon>Propionibacteriales</taxon>
        <taxon>Nocardioidaceae</taxon>
        <taxon>Nocardioides</taxon>
    </lineage>
</organism>
<name>A0A3N0GP13_9ACTN</name>
<evidence type="ECO:0000256" key="1">
    <source>
        <dbReference type="ARBA" id="ARBA00004651"/>
    </source>
</evidence>